<evidence type="ECO:0000256" key="1">
    <source>
        <dbReference type="SAM" id="MobiDB-lite"/>
    </source>
</evidence>
<sequence length="121" mass="13943">MSEILTTNQKRRDWFKIIRVDLINAGVSMAKVASACGRDPKTIEHWTIDGEPKDSDARVVLALYQKFCPQKYVEHMKSHDANYTPPEHIFARPPAPPVKKREQPKTQTNDMQHELFQGLKT</sequence>
<keyword evidence="3" id="KW-1185">Reference proteome</keyword>
<proteinExistence type="predicted"/>
<feature type="region of interest" description="Disordered" evidence="1">
    <location>
        <begin position="83"/>
        <end position="121"/>
    </location>
</feature>
<name>A0ABS0EQV0_9BURK</name>
<comment type="caution">
    <text evidence="2">The sequence shown here is derived from an EMBL/GenBank/DDBJ whole genome shotgun (WGS) entry which is preliminary data.</text>
</comment>
<accession>A0ABS0EQV0</accession>
<dbReference type="RefSeq" id="WP_195874988.1">
    <property type="nucleotide sequence ID" value="NZ_JADOEL010000003.1"/>
</dbReference>
<evidence type="ECO:0000313" key="3">
    <source>
        <dbReference type="Proteomes" id="UP000657372"/>
    </source>
</evidence>
<protein>
    <recommendedName>
        <fullName evidence="4">YdaS antitoxin of YdaST toxin-antitoxin system</fullName>
    </recommendedName>
</protein>
<reference evidence="2 3" key="1">
    <citation type="submission" date="2020-11" db="EMBL/GenBank/DDBJ databases">
        <title>WGS of Herminiimonas contaminans strain Marseille-Q4544 isolated from planarians Schmidtea mediterranea.</title>
        <authorList>
            <person name="Kangale L."/>
        </authorList>
    </citation>
    <scope>NUCLEOTIDE SEQUENCE [LARGE SCALE GENOMIC DNA]</scope>
    <source>
        <strain evidence="2 3">Marseille-Q4544</strain>
    </source>
</reference>
<dbReference type="EMBL" id="JADOEL010000003">
    <property type="protein sequence ID" value="MBF8177234.1"/>
    <property type="molecule type" value="Genomic_DNA"/>
</dbReference>
<evidence type="ECO:0008006" key="4">
    <source>
        <dbReference type="Google" id="ProtNLM"/>
    </source>
</evidence>
<dbReference type="Proteomes" id="UP000657372">
    <property type="component" value="Unassembled WGS sequence"/>
</dbReference>
<gene>
    <name evidence="2" type="ORF">IXC47_06035</name>
</gene>
<organism evidence="2 3">
    <name type="scientific">Herminiimonas contaminans</name>
    <dbReference type="NCBI Taxonomy" id="1111140"/>
    <lineage>
        <taxon>Bacteria</taxon>
        <taxon>Pseudomonadati</taxon>
        <taxon>Pseudomonadota</taxon>
        <taxon>Betaproteobacteria</taxon>
        <taxon>Burkholderiales</taxon>
        <taxon>Oxalobacteraceae</taxon>
        <taxon>Herminiimonas</taxon>
    </lineage>
</organism>
<evidence type="ECO:0000313" key="2">
    <source>
        <dbReference type="EMBL" id="MBF8177234.1"/>
    </source>
</evidence>